<evidence type="ECO:0000313" key="2">
    <source>
        <dbReference type="Proteomes" id="UP001187192"/>
    </source>
</evidence>
<sequence>MDQNGEVGRDQEVFVCREEGLESERRACWLFAEVREFEQCRRFGGRAFGASDQPLRSQAMIEDWVLDRGYFGSDQEEYALKNVCLGVDIK</sequence>
<proteinExistence type="predicted"/>
<name>A0AA88D7B1_FICCA</name>
<organism evidence="1 2">
    <name type="scientific">Ficus carica</name>
    <name type="common">Common fig</name>
    <dbReference type="NCBI Taxonomy" id="3494"/>
    <lineage>
        <taxon>Eukaryota</taxon>
        <taxon>Viridiplantae</taxon>
        <taxon>Streptophyta</taxon>
        <taxon>Embryophyta</taxon>
        <taxon>Tracheophyta</taxon>
        <taxon>Spermatophyta</taxon>
        <taxon>Magnoliopsida</taxon>
        <taxon>eudicotyledons</taxon>
        <taxon>Gunneridae</taxon>
        <taxon>Pentapetalae</taxon>
        <taxon>rosids</taxon>
        <taxon>fabids</taxon>
        <taxon>Rosales</taxon>
        <taxon>Moraceae</taxon>
        <taxon>Ficeae</taxon>
        <taxon>Ficus</taxon>
    </lineage>
</organism>
<dbReference type="Proteomes" id="UP001187192">
    <property type="component" value="Unassembled WGS sequence"/>
</dbReference>
<protein>
    <submittedName>
        <fullName evidence="1">Uncharacterized protein</fullName>
    </submittedName>
</protein>
<dbReference type="EMBL" id="BTGU01005733">
    <property type="protein sequence ID" value="GMN29184.1"/>
    <property type="molecule type" value="Genomic_DNA"/>
</dbReference>
<comment type="caution">
    <text evidence="1">The sequence shown here is derived from an EMBL/GenBank/DDBJ whole genome shotgun (WGS) entry which is preliminary data.</text>
</comment>
<keyword evidence="2" id="KW-1185">Reference proteome</keyword>
<reference evidence="1" key="1">
    <citation type="submission" date="2023-07" db="EMBL/GenBank/DDBJ databases">
        <title>draft genome sequence of fig (Ficus carica).</title>
        <authorList>
            <person name="Takahashi T."/>
            <person name="Nishimura K."/>
        </authorList>
    </citation>
    <scope>NUCLEOTIDE SEQUENCE</scope>
</reference>
<evidence type="ECO:0000313" key="1">
    <source>
        <dbReference type="EMBL" id="GMN29184.1"/>
    </source>
</evidence>
<dbReference type="AlphaFoldDB" id="A0AA88D7B1"/>
<accession>A0AA88D7B1</accession>
<gene>
    <name evidence="1" type="ORF">TIFTF001_047929</name>
</gene>